<name>A0A7Z0D8E0_9ACTN</name>
<keyword evidence="5" id="KW-1185">Reference proteome</keyword>
<dbReference type="Pfam" id="PF00440">
    <property type="entry name" value="TetR_N"/>
    <property type="match status" value="1"/>
</dbReference>
<sequence>MTTVADWREFPPLQLHPFLLGALEEFARHGYDGTSVRTLAQRLGVTVPALYYYYENKQAMLVALLEHAMDRVISYVDAALADAGPDAESRLRAVVEALVLYFAHYPDLAAMDTERRSLDPANLAAYIARRDEAERQLRDVIGDGVADGTFSTPWPYECTRAIFTMCQGISKWYRLDGPVGPSEMAQRYVQLALAMLRTAS</sequence>
<dbReference type="Pfam" id="PF17932">
    <property type="entry name" value="TetR_C_24"/>
    <property type="match status" value="1"/>
</dbReference>
<dbReference type="GO" id="GO:0000976">
    <property type="term" value="F:transcription cis-regulatory region binding"/>
    <property type="evidence" value="ECO:0007669"/>
    <property type="project" value="TreeGrafter"/>
</dbReference>
<dbReference type="GO" id="GO:0003700">
    <property type="term" value="F:DNA-binding transcription factor activity"/>
    <property type="evidence" value="ECO:0007669"/>
    <property type="project" value="TreeGrafter"/>
</dbReference>
<organism evidence="4 5">
    <name type="scientific">Naumannella cuiyingiana</name>
    <dbReference type="NCBI Taxonomy" id="1347891"/>
    <lineage>
        <taxon>Bacteria</taxon>
        <taxon>Bacillati</taxon>
        <taxon>Actinomycetota</taxon>
        <taxon>Actinomycetes</taxon>
        <taxon>Propionibacteriales</taxon>
        <taxon>Propionibacteriaceae</taxon>
        <taxon>Naumannella</taxon>
    </lineage>
</organism>
<dbReference type="SUPFAM" id="SSF48498">
    <property type="entry name" value="Tetracyclin repressor-like, C-terminal domain"/>
    <property type="match status" value="1"/>
</dbReference>
<evidence type="ECO:0000259" key="3">
    <source>
        <dbReference type="PROSITE" id="PS50977"/>
    </source>
</evidence>
<evidence type="ECO:0000256" key="2">
    <source>
        <dbReference type="PROSITE-ProRule" id="PRU00335"/>
    </source>
</evidence>
<evidence type="ECO:0000313" key="4">
    <source>
        <dbReference type="EMBL" id="NYI70710.1"/>
    </source>
</evidence>
<comment type="caution">
    <text evidence="4">The sequence shown here is derived from an EMBL/GenBank/DDBJ whole genome shotgun (WGS) entry which is preliminary data.</text>
</comment>
<dbReference type="Gene3D" id="1.10.357.10">
    <property type="entry name" value="Tetracycline Repressor, domain 2"/>
    <property type="match status" value="1"/>
</dbReference>
<feature type="DNA-binding region" description="H-T-H motif" evidence="2">
    <location>
        <begin position="35"/>
        <end position="54"/>
    </location>
</feature>
<dbReference type="Proteomes" id="UP000527616">
    <property type="component" value="Unassembled WGS sequence"/>
</dbReference>
<dbReference type="PANTHER" id="PTHR30055:SF237">
    <property type="entry name" value="TRANSCRIPTIONAL REPRESSOR MCE3R"/>
    <property type="match status" value="1"/>
</dbReference>
<dbReference type="InterPro" id="IPR036271">
    <property type="entry name" value="Tet_transcr_reg_TetR-rel_C_sf"/>
</dbReference>
<dbReference type="EMBL" id="JACBZS010000001">
    <property type="protein sequence ID" value="NYI70710.1"/>
    <property type="molecule type" value="Genomic_DNA"/>
</dbReference>
<protein>
    <submittedName>
        <fullName evidence="4">AcrR family transcriptional regulator</fullName>
    </submittedName>
</protein>
<dbReference type="InterPro" id="IPR041490">
    <property type="entry name" value="KstR2_TetR_C"/>
</dbReference>
<gene>
    <name evidence="4" type="ORF">GGQ54_001270</name>
</gene>
<evidence type="ECO:0000313" key="5">
    <source>
        <dbReference type="Proteomes" id="UP000527616"/>
    </source>
</evidence>
<dbReference type="AlphaFoldDB" id="A0A7Z0D8E0"/>
<dbReference type="InterPro" id="IPR001647">
    <property type="entry name" value="HTH_TetR"/>
</dbReference>
<proteinExistence type="predicted"/>
<dbReference type="PRINTS" id="PR00455">
    <property type="entry name" value="HTHTETR"/>
</dbReference>
<dbReference type="PROSITE" id="PS50977">
    <property type="entry name" value="HTH_TETR_2"/>
    <property type="match status" value="1"/>
</dbReference>
<dbReference type="InterPro" id="IPR009057">
    <property type="entry name" value="Homeodomain-like_sf"/>
</dbReference>
<feature type="domain" description="HTH tetR-type" evidence="3">
    <location>
        <begin position="12"/>
        <end position="72"/>
    </location>
</feature>
<dbReference type="SUPFAM" id="SSF46689">
    <property type="entry name" value="Homeodomain-like"/>
    <property type="match status" value="1"/>
</dbReference>
<reference evidence="4 5" key="1">
    <citation type="submission" date="2020-07" db="EMBL/GenBank/DDBJ databases">
        <title>Sequencing the genomes of 1000 actinobacteria strains.</title>
        <authorList>
            <person name="Klenk H.-P."/>
        </authorList>
    </citation>
    <scope>NUCLEOTIDE SEQUENCE [LARGE SCALE GENOMIC DNA]</scope>
    <source>
        <strain evidence="4 5">DSM 103164</strain>
    </source>
</reference>
<dbReference type="InterPro" id="IPR050109">
    <property type="entry name" value="HTH-type_TetR-like_transc_reg"/>
</dbReference>
<dbReference type="PANTHER" id="PTHR30055">
    <property type="entry name" value="HTH-TYPE TRANSCRIPTIONAL REGULATOR RUTR"/>
    <property type="match status" value="1"/>
</dbReference>
<accession>A0A7Z0D8E0</accession>
<keyword evidence="1 2" id="KW-0238">DNA-binding</keyword>
<dbReference type="RefSeq" id="WP_179444633.1">
    <property type="nucleotide sequence ID" value="NZ_JACBZS010000001.1"/>
</dbReference>
<evidence type="ECO:0000256" key="1">
    <source>
        <dbReference type="ARBA" id="ARBA00023125"/>
    </source>
</evidence>